<keyword evidence="2" id="KW-1185">Reference proteome</keyword>
<sequence>MRSLGVDPRNKTELNDKKEMAELAENLKQAMLQDYRLAYCGLGQKYEEESKSTLNR</sequence>
<protein>
    <submittedName>
        <fullName evidence="1">Uncharacterized protein</fullName>
    </submittedName>
</protein>
<dbReference type="AlphaFoldDB" id="A0A060HGU9"/>
<evidence type="ECO:0000313" key="1">
    <source>
        <dbReference type="EMBL" id="AIC14798.1"/>
    </source>
</evidence>
<gene>
    <name evidence="1" type="ORF">NVIE_0606</name>
</gene>
<dbReference type="EMBL" id="CP007536">
    <property type="protein sequence ID" value="AIC14798.1"/>
    <property type="molecule type" value="Genomic_DNA"/>
</dbReference>
<evidence type="ECO:0000313" key="2">
    <source>
        <dbReference type="Proteomes" id="UP000027093"/>
    </source>
</evidence>
<proteinExistence type="predicted"/>
<organism evidence="1 2">
    <name type="scientific">Nitrososphaera viennensis EN76</name>
    <dbReference type="NCBI Taxonomy" id="926571"/>
    <lineage>
        <taxon>Archaea</taxon>
        <taxon>Nitrososphaerota</taxon>
        <taxon>Nitrososphaeria</taxon>
        <taxon>Nitrososphaerales</taxon>
        <taxon>Nitrososphaeraceae</taxon>
        <taxon>Nitrososphaera</taxon>
    </lineage>
</organism>
<dbReference type="Proteomes" id="UP000027093">
    <property type="component" value="Chromosome"/>
</dbReference>
<name>A0A060HGU9_9ARCH</name>
<accession>A0A060HGU9</accession>
<dbReference type="KEGG" id="nvn:NVIE_0606"/>
<reference evidence="1 2" key="1">
    <citation type="journal article" date="2014" name="Int. J. Syst. Evol. Microbiol.">
        <title>Nitrososphaera viennensis gen. nov., sp. nov., an aerobic and mesophilic, ammonia-oxidizing archaeon from soil and a member of the archaeal phylum Thaumarchaeota.</title>
        <authorList>
            <person name="Stieglmeier M."/>
            <person name="Klingl A."/>
            <person name="Alves R.J."/>
            <person name="Rittmann S.K."/>
            <person name="Melcher M."/>
            <person name="Leisch N."/>
            <person name="Schleper C."/>
        </authorList>
    </citation>
    <scope>NUCLEOTIDE SEQUENCE [LARGE SCALE GENOMIC DNA]</scope>
    <source>
        <strain evidence="1">EN76</strain>
    </source>
</reference>
<dbReference type="HOGENOM" id="CLU_201544_0_0_2"/>